<sequence length="44" mass="4873">MEISKQTSDLLLSLEKKKGTLPKFSVLRSIPRNRIIYGAPGTGK</sequence>
<organism evidence="1">
    <name type="scientific">Escherichia coli</name>
    <dbReference type="NCBI Taxonomy" id="562"/>
    <lineage>
        <taxon>Bacteria</taxon>
        <taxon>Pseudomonadati</taxon>
        <taxon>Pseudomonadota</taxon>
        <taxon>Gammaproteobacteria</taxon>
        <taxon>Enterobacterales</taxon>
        <taxon>Enterobacteriaceae</taxon>
        <taxon>Escherichia</taxon>
    </lineage>
</organism>
<dbReference type="GO" id="GO:0004519">
    <property type="term" value="F:endonuclease activity"/>
    <property type="evidence" value="ECO:0007669"/>
    <property type="project" value="UniProtKB-KW"/>
</dbReference>
<feature type="non-terminal residue" evidence="1">
    <location>
        <position position="44"/>
    </location>
</feature>
<reference evidence="1" key="1">
    <citation type="submission" date="2020-02" db="EMBL/GenBank/DDBJ databases">
        <title>Investigating the Use of Bacteriophages as New Decolonization Strategy for Intestinal Carriage of CTX-M-15-producing ST131 Escherichia coli: an In Vitro Continuous Culture System Model.</title>
        <authorList>
            <person name="Bernasconi O.J."/>
            <person name="Campos-Madueno E.I."/>
            <person name="Dona V."/>
            <person name="Perreten V."/>
            <person name="Carattoli A."/>
            <person name="Endimiani A."/>
        </authorList>
    </citation>
    <scope>NUCLEOTIDE SEQUENCE</scope>
    <source>
        <strain evidence="1">4901.28</strain>
    </source>
</reference>
<accession>A0A6D1AIP4</accession>
<gene>
    <name evidence="1" type="ORF">G3563_28965</name>
</gene>
<keyword evidence="1" id="KW-0378">Hydrolase</keyword>
<proteinExistence type="predicted"/>
<dbReference type="EMBL" id="JAAHTE010000672">
    <property type="protein sequence ID" value="NEU02995.1"/>
    <property type="molecule type" value="Genomic_DNA"/>
</dbReference>
<evidence type="ECO:0000313" key="1">
    <source>
        <dbReference type="EMBL" id="NEU02995.1"/>
    </source>
</evidence>
<protein>
    <submittedName>
        <fullName evidence="1">Restriction endonuclease</fullName>
    </submittedName>
</protein>
<keyword evidence="1" id="KW-0255">Endonuclease</keyword>
<dbReference type="AlphaFoldDB" id="A0A6D1AIP4"/>
<comment type="caution">
    <text evidence="1">The sequence shown here is derived from an EMBL/GenBank/DDBJ whole genome shotgun (WGS) entry which is preliminary data.</text>
</comment>
<name>A0A6D1AIP4_ECOLX</name>
<keyword evidence="1" id="KW-0540">Nuclease</keyword>